<protein>
    <recommendedName>
        <fullName evidence="3">DUF3987 domain-containing protein</fullName>
    </recommendedName>
</protein>
<organism evidence="1 2">
    <name type="scientific">Prosthecobacter vanneervenii</name>
    <dbReference type="NCBI Taxonomy" id="48466"/>
    <lineage>
        <taxon>Bacteria</taxon>
        <taxon>Pseudomonadati</taxon>
        <taxon>Verrucomicrobiota</taxon>
        <taxon>Verrucomicrobiia</taxon>
        <taxon>Verrucomicrobiales</taxon>
        <taxon>Verrucomicrobiaceae</taxon>
        <taxon>Prosthecobacter</taxon>
    </lineage>
</organism>
<sequence>MNYDTSIRPFEFGKGETFDDVRQCLPPRLFALAEKSQDLLGIDARTAAMGGLAHLAAAMGRGVFLDDGTTRIPPCFSLAVISDSTSPGEWLATLGRGWLEEAKGISNFWTSDQAKLVLQRHLRDAAAQDTNTRSSDPQIDQLVNSIPVDALKMVHTQYLTTRTDPTAAGLAIVQNSGRTTTMINGARDPLIEWGQLKPILQRQFNEMLILGWLCKPMPVTPQRTEIPASLTCLWQTRTQSLQQTWFSNRSICAHDPPPVLLFKFTGSPKRLPDVNAPEFADWAQLLKIAFQCRRVINGASDIALEQSVKVIAELFYKQFDSATATLPKEMQPWLQWIPDLALRMYHLQLIAHSLEQTIVATAMGKGQKQPTEFTIQQKQQAMMSAVRLTRWAANEHFQVLLGFMGKSEVARLSTGSDNTDTQRLEEGILQKLKDNGPQSPRELQRSFHELRAQARDEALLRLKSKGAVTKDSKGRFEVAA</sequence>
<name>A0A7W8DKY5_9BACT</name>
<comment type="caution">
    <text evidence="1">The sequence shown here is derived from an EMBL/GenBank/DDBJ whole genome shotgun (WGS) entry which is preliminary data.</text>
</comment>
<evidence type="ECO:0000313" key="2">
    <source>
        <dbReference type="Proteomes" id="UP000590740"/>
    </source>
</evidence>
<dbReference type="Proteomes" id="UP000590740">
    <property type="component" value="Unassembled WGS sequence"/>
</dbReference>
<keyword evidence="2" id="KW-1185">Reference proteome</keyword>
<evidence type="ECO:0000313" key="1">
    <source>
        <dbReference type="EMBL" id="MBB5033754.1"/>
    </source>
</evidence>
<gene>
    <name evidence="1" type="ORF">HNQ65_003344</name>
</gene>
<dbReference type="RefSeq" id="WP_184340878.1">
    <property type="nucleotide sequence ID" value="NZ_JACHIG010000007.1"/>
</dbReference>
<evidence type="ECO:0008006" key="3">
    <source>
        <dbReference type="Google" id="ProtNLM"/>
    </source>
</evidence>
<dbReference type="AlphaFoldDB" id="A0A7W8DKY5"/>
<dbReference type="EMBL" id="JACHIG010000007">
    <property type="protein sequence ID" value="MBB5033754.1"/>
    <property type="molecule type" value="Genomic_DNA"/>
</dbReference>
<reference evidence="1 2" key="1">
    <citation type="submission" date="2020-08" db="EMBL/GenBank/DDBJ databases">
        <title>Genomic Encyclopedia of Type Strains, Phase IV (KMG-IV): sequencing the most valuable type-strain genomes for metagenomic binning, comparative biology and taxonomic classification.</title>
        <authorList>
            <person name="Goeker M."/>
        </authorList>
    </citation>
    <scope>NUCLEOTIDE SEQUENCE [LARGE SCALE GENOMIC DNA]</scope>
    <source>
        <strain evidence="1 2">DSM 12252</strain>
    </source>
</reference>
<accession>A0A7W8DKY5</accession>
<proteinExistence type="predicted"/>